<protein>
    <submittedName>
        <fullName evidence="2">Uncharacterized protein</fullName>
    </submittedName>
</protein>
<dbReference type="Proteomes" id="UP000541558">
    <property type="component" value="Unassembled WGS sequence"/>
</dbReference>
<evidence type="ECO:0000313" key="2">
    <source>
        <dbReference type="EMBL" id="KAF5314779.1"/>
    </source>
</evidence>
<organism evidence="2 3">
    <name type="scientific">Ephemerocybe angulata</name>
    <dbReference type="NCBI Taxonomy" id="980116"/>
    <lineage>
        <taxon>Eukaryota</taxon>
        <taxon>Fungi</taxon>
        <taxon>Dikarya</taxon>
        <taxon>Basidiomycota</taxon>
        <taxon>Agaricomycotina</taxon>
        <taxon>Agaricomycetes</taxon>
        <taxon>Agaricomycetidae</taxon>
        <taxon>Agaricales</taxon>
        <taxon>Agaricineae</taxon>
        <taxon>Psathyrellaceae</taxon>
        <taxon>Ephemerocybe</taxon>
    </lineage>
</organism>
<proteinExistence type="predicted"/>
<evidence type="ECO:0000256" key="1">
    <source>
        <dbReference type="SAM" id="Phobius"/>
    </source>
</evidence>
<dbReference type="EMBL" id="JAACJK010000221">
    <property type="protein sequence ID" value="KAF5314779.1"/>
    <property type="molecule type" value="Genomic_DNA"/>
</dbReference>
<name>A0A8H5B131_9AGAR</name>
<gene>
    <name evidence="2" type="ORF">D9611_007159</name>
</gene>
<dbReference type="AlphaFoldDB" id="A0A8H5B131"/>
<keyword evidence="3" id="KW-1185">Reference proteome</keyword>
<feature type="transmembrane region" description="Helical" evidence="1">
    <location>
        <begin position="25"/>
        <end position="46"/>
    </location>
</feature>
<accession>A0A8H5B131</accession>
<reference evidence="2 3" key="1">
    <citation type="journal article" date="2020" name="ISME J.">
        <title>Uncovering the hidden diversity of litter-decomposition mechanisms in mushroom-forming fungi.</title>
        <authorList>
            <person name="Floudas D."/>
            <person name="Bentzer J."/>
            <person name="Ahren D."/>
            <person name="Johansson T."/>
            <person name="Persson P."/>
            <person name="Tunlid A."/>
        </authorList>
    </citation>
    <scope>NUCLEOTIDE SEQUENCE [LARGE SCALE GENOMIC DNA]</scope>
    <source>
        <strain evidence="2 3">CBS 175.51</strain>
    </source>
</reference>
<evidence type="ECO:0000313" key="3">
    <source>
        <dbReference type="Proteomes" id="UP000541558"/>
    </source>
</evidence>
<keyword evidence="1" id="KW-0812">Transmembrane</keyword>
<sequence length="57" mass="6172">MFSTMIRRAVGGQAPVYTVPNPNSALWSATAVATAATIFGTLTYYLKETQNFKAKSK</sequence>
<keyword evidence="1" id="KW-1133">Transmembrane helix</keyword>
<keyword evidence="1" id="KW-0472">Membrane</keyword>
<comment type="caution">
    <text evidence="2">The sequence shown here is derived from an EMBL/GenBank/DDBJ whole genome shotgun (WGS) entry which is preliminary data.</text>
</comment>